<proteinExistence type="predicted"/>
<reference evidence="1 2" key="1">
    <citation type="submission" date="2016-10" db="EMBL/GenBank/DDBJ databases">
        <authorList>
            <person name="de Groot N.N."/>
        </authorList>
    </citation>
    <scope>NUCLEOTIDE SEQUENCE [LARGE SCALE GENOMIC DNA]</scope>
    <source>
        <strain evidence="1 2">Nm146</strain>
    </source>
</reference>
<evidence type="ECO:0000313" key="2">
    <source>
        <dbReference type="Proteomes" id="UP000199561"/>
    </source>
</evidence>
<organism evidence="1 2">
    <name type="scientific">Nitrosomonas nitrosa</name>
    <dbReference type="NCBI Taxonomy" id="52442"/>
    <lineage>
        <taxon>Bacteria</taxon>
        <taxon>Pseudomonadati</taxon>
        <taxon>Pseudomonadota</taxon>
        <taxon>Betaproteobacteria</taxon>
        <taxon>Nitrosomonadales</taxon>
        <taxon>Nitrosomonadaceae</taxon>
        <taxon>Nitrosomonas</taxon>
    </lineage>
</organism>
<dbReference type="STRING" id="52442.SAMN05421880_10228"/>
<name>A0A1I4LDF4_9PROT</name>
<protein>
    <submittedName>
        <fullName evidence="1">Uncharacterized protein</fullName>
    </submittedName>
</protein>
<sequence length="97" mass="10807">MGALLFYTVVFFLGYFAIHGLNVFARRILINRRIAGLGGVLVMAVFHGYKIINSPPPTGQAIDAIYALAYYVVFPVSVIVGVCIYMTWQEKRDCDSL</sequence>
<dbReference type="AlphaFoldDB" id="A0A1I4LDF4"/>
<dbReference type="EMBL" id="FOUF01000002">
    <property type="protein sequence ID" value="SFL88899.1"/>
    <property type="molecule type" value="Genomic_DNA"/>
</dbReference>
<evidence type="ECO:0000313" key="1">
    <source>
        <dbReference type="EMBL" id="SFL88899.1"/>
    </source>
</evidence>
<accession>A0A1I4LDF4</accession>
<dbReference type="Proteomes" id="UP000199561">
    <property type="component" value="Unassembled WGS sequence"/>
</dbReference>
<gene>
    <name evidence="1" type="ORF">SAMN05421880_10228</name>
</gene>
<dbReference type="OrthoDB" id="8548209at2"/>
<keyword evidence="2" id="KW-1185">Reference proteome</keyword>